<keyword evidence="2" id="KW-0732">Signal</keyword>
<sequence>RVVEFEVNDLSKKLNTKVFIEVASQGYKQTHNVQLLFEQDKLEQIKNEEKQPEVEKPDTETIKDGEYSVPFKVLKDQTDE</sequence>
<comment type="caution">
    <text evidence="4">The sequence shown here is derived from an EMBL/GenBank/DDBJ whole genome shotgun (WGS) entry which is preliminary data.</text>
</comment>
<name>A0A4U2ZV54_BACMY</name>
<feature type="non-terminal residue" evidence="4">
    <location>
        <position position="80"/>
    </location>
</feature>
<dbReference type="InterPro" id="IPR037250">
    <property type="entry name" value="NEAT_dom_sf"/>
</dbReference>
<evidence type="ECO:0000313" key="5">
    <source>
        <dbReference type="Proteomes" id="UP000305524"/>
    </source>
</evidence>
<feature type="non-terminal residue" evidence="4">
    <location>
        <position position="1"/>
    </location>
</feature>
<evidence type="ECO:0000256" key="1">
    <source>
        <dbReference type="ARBA" id="ARBA00004196"/>
    </source>
</evidence>
<feature type="domain" description="NEAT" evidence="3">
    <location>
        <begin position="1"/>
        <end position="55"/>
    </location>
</feature>
<dbReference type="GO" id="GO:0030313">
    <property type="term" value="C:cell envelope"/>
    <property type="evidence" value="ECO:0007669"/>
    <property type="project" value="UniProtKB-SubCell"/>
</dbReference>
<dbReference type="Gene3D" id="2.60.40.1850">
    <property type="match status" value="2"/>
</dbReference>
<feature type="domain" description="NEAT" evidence="3">
    <location>
        <begin position="62"/>
        <end position="80"/>
    </location>
</feature>
<dbReference type="AlphaFoldDB" id="A0A4U2ZV54"/>
<proteinExistence type="predicted"/>
<comment type="subcellular location">
    <subcellularLocation>
        <location evidence="1">Cell envelope</location>
    </subcellularLocation>
</comment>
<organism evidence="4 5">
    <name type="scientific">Bacillus mycoides</name>
    <dbReference type="NCBI Taxonomy" id="1405"/>
    <lineage>
        <taxon>Bacteria</taxon>
        <taxon>Bacillati</taxon>
        <taxon>Bacillota</taxon>
        <taxon>Bacilli</taxon>
        <taxon>Bacillales</taxon>
        <taxon>Bacillaceae</taxon>
        <taxon>Bacillus</taxon>
        <taxon>Bacillus cereus group</taxon>
    </lineage>
</organism>
<dbReference type="InterPro" id="IPR006635">
    <property type="entry name" value="NEAT_dom"/>
</dbReference>
<dbReference type="PROSITE" id="PS50978">
    <property type="entry name" value="NEAT"/>
    <property type="match status" value="2"/>
</dbReference>
<protein>
    <recommendedName>
        <fullName evidence="3">NEAT domain-containing protein</fullName>
    </recommendedName>
</protein>
<dbReference type="RefSeq" id="WP_137059586.1">
    <property type="nucleotide sequence ID" value="NZ_SZOD01001313.1"/>
</dbReference>
<reference evidence="4 5" key="1">
    <citation type="journal article" date="2019" name="Environ. Microbiol.">
        <title>An active ?-lactamase is a part of an orchestrated cell wall stress resistance network of Bacillus subtilis and related rhizosphere species.</title>
        <authorList>
            <person name="Bucher T."/>
            <person name="Keren-Paz A."/>
            <person name="Hausser J."/>
            <person name="Olender T."/>
            <person name="Cytryn E."/>
            <person name="Kolodkin-Gal I."/>
        </authorList>
    </citation>
    <scope>NUCLEOTIDE SEQUENCE [LARGE SCALE GENOMIC DNA]</scope>
    <source>
        <strain evidence="4 5">I186</strain>
    </source>
</reference>
<evidence type="ECO:0000259" key="3">
    <source>
        <dbReference type="PROSITE" id="PS50978"/>
    </source>
</evidence>
<gene>
    <name evidence="4" type="ORF">FC701_33825</name>
</gene>
<accession>A0A4U2ZV54</accession>
<dbReference type="EMBL" id="SZOD01001313">
    <property type="protein sequence ID" value="TKI78685.1"/>
    <property type="molecule type" value="Genomic_DNA"/>
</dbReference>
<dbReference type="SUPFAM" id="SSF158911">
    <property type="entry name" value="NEAT domain-like"/>
    <property type="match status" value="1"/>
</dbReference>
<dbReference type="Proteomes" id="UP000305524">
    <property type="component" value="Unassembled WGS sequence"/>
</dbReference>
<evidence type="ECO:0000256" key="2">
    <source>
        <dbReference type="ARBA" id="ARBA00022729"/>
    </source>
</evidence>
<evidence type="ECO:0000313" key="4">
    <source>
        <dbReference type="EMBL" id="TKI78685.1"/>
    </source>
</evidence>